<gene>
    <name evidence="10" type="ORF">CcCBS67573_g01932</name>
</gene>
<dbReference type="AlphaFoldDB" id="A0A507FK58"/>
<dbReference type="Pfam" id="PF03835">
    <property type="entry name" value="Rad4"/>
    <property type="match status" value="1"/>
</dbReference>
<feature type="domain" description="Rad4 beta-hairpin" evidence="8">
    <location>
        <begin position="525"/>
        <end position="591"/>
    </location>
</feature>
<dbReference type="EMBL" id="QEAP01000036">
    <property type="protein sequence ID" value="TPX76811.1"/>
    <property type="molecule type" value="Genomic_DNA"/>
</dbReference>
<dbReference type="GO" id="GO:0071942">
    <property type="term" value="C:XPC complex"/>
    <property type="evidence" value="ECO:0007669"/>
    <property type="project" value="TreeGrafter"/>
</dbReference>
<reference evidence="10 11" key="1">
    <citation type="journal article" date="2019" name="Sci. Rep.">
        <title>Comparative genomics of chytrid fungi reveal insights into the obligate biotrophic and pathogenic lifestyle of Synchytrium endobioticum.</title>
        <authorList>
            <person name="van de Vossenberg B.T.L.H."/>
            <person name="Warris S."/>
            <person name="Nguyen H.D.T."/>
            <person name="van Gent-Pelzer M.P.E."/>
            <person name="Joly D.L."/>
            <person name="van de Geest H.C."/>
            <person name="Bonants P.J.M."/>
            <person name="Smith D.S."/>
            <person name="Levesque C.A."/>
            <person name="van der Lee T.A.J."/>
        </authorList>
    </citation>
    <scope>NUCLEOTIDE SEQUENCE [LARGE SCALE GENOMIC DNA]</scope>
    <source>
        <strain evidence="10 11">CBS 675.73</strain>
    </source>
</reference>
<dbReference type="Pfam" id="PF10405">
    <property type="entry name" value="BHD_3"/>
    <property type="match status" value="1"/>
</dbReference>
<dbReference type="InterPro" id="IPR042488">
    <property type="entry name" value="Rad4_BHD3_sf"/>
</dbReference>
<dbReference type="Gene3D" id="3.90.260.10">
    <property type="entry name" value="Transglutaminase-like"/>
    <property type="match status" value="1"/>
</dbReference>
<keyword evidence="4" id="KW-0234">DNA repair</keyword>
<comment type="similarity">
    <text evidence="2">Belongs to the XPC family.</text>
</comment>
<evidence type="ECO:0000256" key="5">
    <source>
        <dbReference type="ARBA" id="ARBA00023242"/>
    </source>
</evidence>
<dbReference type="PANTHER" id="PTHR12135">
    <property type="entry name" value="DNA REPAIR PROTEIN XP-C / RAD4"/>
    <property type="match status" value="1"/>
</dbReference>
<dbReference type="SUPFAM" id="SSF54001">
    <property type="entry name" value="Cysteine proteinases"/>
    <property type="match status" value="1"/>
</dbReference>
<dbReference type="PANTHER" id="PTHR12135:SF0">
    <property type="entry name" value="DNA REPAIR PROTEIN COMPLEMENTING XP-C CELLS"/>
    <property type="match status" value="1"/>
</dbReference>
<evidence type="ECO:0000259" key="9">
    <source>
        <dbReference type="SMART" id="SM01032"/>
    </source>
</evidence>
<feature type="domain" description="Rad4 beta-hairpin" evidence="9">
    <location>
        <begin position="598"/>
        <end position="672"/>
    </location>
</feature>
<evidence type="ECO:0000256" key="1">
    <source>
        <dbReference type="ARBA" id="ARBA00004123"/>
    </source>
</evidence>
<dbReference type="SMART" id="SM01031">
    <property type="entry name" value="BHD_2"/>
    <property type="match status" value="1"/>
</dbReference>
<dbReference type="GO" id="GO:0003697">
    <property type="term" value="F:single-stranded DNA binding"/>
    <property type="evidence" value="ECO:0007669"/>
    <property type="project" value="TreeGrafter"/>
</dbReference>
<dbReference type="Gene3D" id="2.20.20.110">
    <property type="entry name" value="Rad4, beta-hairpin domain BHD1"/>
    <property type="match status" value="1"/>
</dbReference>
<sequence length="714" mass="79407">MVSGLEKQSGLKRIRLQIPKVQPARKHRGRRVGLSVALLPENATTPARGVVALLDTVKMPEILSKMESDETLSTASKRKAEESDEESDEEVWEEVVAVSGSADAEALPPENEGIEVTVAGIESAKPPPRVRQVKITKELREIRLAMHQTHLMLLTRAAVLRNEWANDPLLQATALSILAPKIEKPSKSAKKPPKATLQSNLVETWLRVFRTEQSVAASPNADSEPILSLENGVSPEMIIEAISSEKSRPLLKNHRNACAILFTALARAWGFRVRLVAALFPVPLSFANTALAPCYRPHASIETMESENDFDFDTLVASGSQDVESTPPKKNKRRKLKAAVAPREEDALKLWVQIFSQSTDEWNNLDPCALLDDGTVDPSNVTLAPTTFEMPASAPDQQQLAYVLACNQDGTIKDVSKMFSTRWASRISKVRPQGEADIEWWRMCVWLGSGDRNASKGEVIEDAAIKRAPESESMPTRLDGFKNNAIYALKRHLNQSEIIHPEGIEHSIGNFKGELVYPRRNVREVLNAINWRKRGRQIKEGESPMKTVKARVSTLARKREIEADRINNEGGGGAEENGLFAEWQTEEITPEALVDGKIPKNRFGNFEILHPNMLPDWGAHVNVTGAAAVARKLKLDYVPVMTGFEHHKGRATPVISGVMVLKENKLVLKEAIEEDQRNAQMKAAQQKSKRCLQNWKKLIEKALIVSDLNEKYLS</sequence>
<evidence type="ECO:0000256" key="3">
    <source>
        <dbReference type="ARBA" id="ARBA00022763"/>
    </source>
</evidence>
<dbReference type="SMART" id="SM01030">
    <property type="entry name" value="BHD_1"/>
    <property type="match status" value="1"/>
</dbReference>
<feature type="domain" description="Rad4 beta-hairpin" evidence="7">
    <location>
        <begin position="470"/>
        <end position="523"/>
    </location>
</feature>
<proteinExistence type="inferred from homology"/>
<dbReference type="InterPro" id="IPR004583">
    <property type="entry name" value="DNA_repair_Rad4"/>
</dbReference>
<dbReference type="InterPro" id="IPR018328">
    <property type="entry name" value="Rad4_beta-hairpin_dom3"/>
</dbReference>
<evidence type="ECO:0000259" key="7">
    <source>
        <dbReference type="SMART" id="SM01030"/>
    </source>
</evidence>
<feature type="region of interest" description="Disordered" evidence="6">
    <location>
        <begin position="65"/>
        <end position="91"/>
    </location>
</feature>
<dbReference type="GO" id="GO:0005737">
    <property type="term" value="C:cytoplasm"/>
    <property type="evidence" value="ECO:0007669"/>
    <property type="project" value="TreeGrafter"/>
</dbReference>
<dbReference type="GO" id="GO:0003684">
    <property type="term" value="F:damaged DNA binding"/>
    <property type="evidence" value="ECO:0007669"/>
    <property type="project" value="InterPro"/>
</dbReference>
<dbReference type="Pfam" id="PF10404">
    <property type="entry name" value="BHD_2"/>
    <property type="match status" value="1"/>
</dbReference>
<dbReference type="InterPro" id="IPR036985">
    <property type="entry name" value="Transglutaminase-like_sf"/>
</dbReference>
<dbReference type="GO" id="GO:0006298">
    <property type="term" value="P:mismatch repair"/>
    <property type="evidence" value="ECO:0007669"/>
    <property type="project" value="TreeGrafter"/>
</dbReference>
<dbReference type="InterPro" id="IPR038765">
    <property type="entry name" value="Papain-like_cys_pep_sf"/>
</dbReference>
<name>A0A507FK58_9FUNG</name>
<evidence type="ECO:0000313" key="11">
    <source>
        <dbReference type="Proteomes" id="UP000320333"/>
    </source>
</evidence>
<dbReference type="InterPro" id="IPR018326">
    <property type="entry name" value="Rad4_beta-hairpin_dom1"/>
</dbReference>
<evidence type="ECO:0000313" key="10">
    <source>
        <dbReference type="EMBL" id="TPX76811.1"/>
    </source>
</evidence>
<dbReference type="SMART" id="SM01032">
    <property type="entry name" value="BHD_3"/>
    <property type="match status" value="1"/>
</dbReference>
<dbReference type="Gene3D" id="3.30.70.2460">
    <property type="entry name" value="Rad4, beta-hairpin domain BHD3"/>
    <property type="match status" value="1"/>
</dbReference>
<dbReference type="OrthoDB" id="300780at2759"/>
<organism evidence="10 11">
    <name type="scientific">Chytriomyces confervae</name>
    <dbReference type="NCBI Taxonomy" id="246404"/>
    <lineage>
        <taxon>Eukaryota</taxon>
        <taxon>Fungi</taxon>
        <taxon>Fungi incertae sedis</taxon>
        <taxon>Chytridiomycota</taxon>
        <taxon>Chytridiomycota incertae sedis</taxon>
        <taxon>Chytridiomycetes</taxon>
        <taxon>Chytridiales</taxon>
        <taxon>Chytriomycetaceae</taxon>
        <taxon>Chytriomyces</taxon>
    </lineage>
</organism>
<dbReference type="GO" id="GO:0006289">
    <property type="term" value="P:nucleotide-excision repair"/>
    <property type="evidence" value="ECO:0007669"/>
    <property type="project" value="InterPro"/>
</dbReference>
<keyword evidence="3" id="KW-0227">DNA damage</keyword>
<evidence type="ECO:0000256" key="6">
    <source>
        <dbReference type="SAM" id="MobiDB-lite"/>
    </source>
</evidence>
<evidence type="ECO:0008006" key="12">
    <source>
        <dbReference type="Google" id="ProtNLM"/>
    </source>
</evidence>
<feature type="compositionally biased region" description="Acidic residues" evidence="6">
    <location>
        <begin position="82"/>
        <end position="91"/>
    </location>
</feature>
<dbReference type="Proteomes" id="UP000320333">
    <property type="component" value="Unassembled WGS sequence"/>
</dbReference>
<evidence type="ECO:0000256" key="4">
    <source>
        <dbReference type="ARBA" id="ARBA00023204"/>
    </source>
</evidence>
<dbReference type="InterPro" id="IPR018327">
    <property type="entry name" value="BHD_2"/>
</dbReference>
<dbReference type="STRING" id="246404.A0A507FK58"/>
<keyword evidence="11" id="KW-1185">Reference proteome</keyword>
<comment type="caution">
    <text evidence="10">The sequence shown here is derived from an EMBL/GenBank/DDBJ whole genome shotgun (WGS) entry which is preliminary data.</text>
</comment>
<dbReference type="GO" id="GO:0000111">
    <property type="term" value="C:nucleotide-excision repair factor 2 complex"/>
    <property type="evidence" value="ECO:0007669"/>
    <property type="project" value="TreeGrafter"/>
</dbReference>
<protein>
    <recommendedName>
        <fullName evidence="12">Xeroderma pigmentosum group C-complementing protein</fullName>
    </recommendedName>
</protein>
<dbReference type="Pfam" id="PF10403">
    <property type="entry name" value="BHD_1"/>
    <property type="match status" value="1"/>
</dbReference>
<dbReference type="InterPro" id="IPR018325">
    <property type="entry name" value="Rad4/PNGase_transGLS-fold"/>
</dbReference>
<evidence type="ECO:0000256" key="2">
    <source>
        <dbReference type="ARBA" id="ARBA00009525"/>
    </source>
</evidence>
<comment type="subcellular location">
    <subcellularLocation>
        <location evidence="1">Nucleus</location>
    </subcellularLocation>
</comment>
<evidence type="ECO:0000259" key="8">
    <source>
        <dbReference type="SMART" id="SM01031"/>
    </source>
</evidence>
<accession>A0A507FK58</accession>
<keyword evidence="5" id="KW-0539">Nucleus</keyword>